<dbReference type="GO" id="GO:0046677">
    <property type="term" value="P:response to antibiotic"/>
    <property type="evidence" value="ECO:0007669"/>
    <property type="project" value="TreeGrafter"/>
</dbReference>
<keyword evidence="4" id="KW-0472">Membrane</keyword>
<dbReference type="eggNOG" id="COG0845">
    <property type="taxonomic scope" value="Bacteria"/>
</dbReference>
<organism evidence="9 10">
    <name type="scientific">Barnesiella intestinihominis YIT 11860</name>
    <dbReference type="NCBI Taxonomy" id="742726"/>
    <lineage>
        <taxon>Bacteria</taxon>
        <taxon>Pseudomonadati</taxon>
        <taxon>Bacteroidota</taxon>
        <taxon>Bacteroidia</taxon>
        <taxon>Bacteroidales</taxon>
        <taxon>Barnesiellaceae</taxon>
        <taxon>Barnesiella</taxon>
    </lineage>
</organism>
<evidence type="ECO:0000256" key="3">
    <source>
        <dbReference type="SAM" id="Coils"/>
    </source>
</evidence>
<evidence type="ECO:0000313" key="10">
    <source>
        <dbReference type="Proteomes" id="UP000006044"/>
    </source>
</evidence>
<dbReference type="InterPro" id="IPR058624">
    <property type="entry name" value="MdtA-like_HH"/>
</dbReference>
<evidence type="ECO:0000259" key="7">
    <source>
        <dbReference type="Pfam" id="PF25944"/>
    </source>
</evidence>
<evidence type="ECO:0000313" key="9">
    <source>
        <dbReference type="EMBL" id="EJZ63803.1"/>
    </source>
</evidence>
<keyword evidence="4" id="KW-1133">Transmembrane helix</keyword>
<dbReference type="InterPro" id="IPR058625">
    <property type="entry name" value="MdtA-like_BSH"/>
</dbReference>
<dbReference type="InterPro" id="IPR006143">
    <property type="entry name" value="RND_pump_MFP"/>
</dbReference>
<dbReference type="HOGENOM" id="CLU_018816_2_1_10"/>
<dbReference type="Gene3D" id="2.40.50.100">
    <property type="match status" value="1"/>
</dbReference>
<feature type="coiled-coil region" evidence="3">
    <location>
        <begin position="238"/>
        <end position="303"/>
    </location>
</feature>
<dbReference type="Gene3D" id="2.40.420.20">
    <property type="match status" value="1"/>
</dbReference>
<dbReference type="Pfam" id="PF25876">
    <property type="entry name" value="HH_MFP_RND"/>
    <property type="match status" value="1"/>
</dbReference>
<comment type="similarity">
    <text evidence="2">Belongs to the membrane fusion protein (MFP) (TC 8.A.1) family.</text>
</comment>
<evidence type="ECO:0000259" key="6">
    <source>
        <dbReference type="Pfam" id="PF25917"/>
    </source>
</evidence>
<evidence type="ECO:0000256" key="4">
    <source>
        <dbReference type="SAM" id="Phobius"/>
    </source>
</evidence>
<dbReference type="GO" id="GO:0005886">
    <property type="term" value="C:plasma membrane"/>
    <property type="evidence" value="ECO:0007669"/>
    <property type="project" value="TreeGrafter"/>
</dbReference>
<dbReference type="Proteomes" id="UP000006044">
    <property type="component" value="Unassembled WGS sequence"/>
</dbReference>
<dbReference type="EMBL" id="ADLE01000011">
    <property type="protein sequence ID" value="EJZ63803.1"/>
    <property type="molecule type" value="Genomic_DNA"/>
</dbReference>
<dbReference type="Gene3D" id="1.10.287.470">
    <property type="entry name" value="Helix hairpin bin"/>
    <property type="match status" value="1"/>
</dbReference>
<dbReference type="GO" id="GO:0022857">
    <property type="term" value="F:transmembrane transporter activity"/>
    <property type="evidence" value="ECO:0007669"/>
    <property type="project" value="InterPro"/>
</dbReference>
<feature type="transmembrane region" description="Helical" evidence="4">
    <location>
        <begin position="142"/>
        <end position="161"/>
    </location>
</feature>
<evidence type="ECO:0000259" key="5">
    <source>
        <dbReference type="Pfam" id="PF25876"/>
    </source>
</evidence>
<feature type="domain" description="Multidrug resistance protein MdtA-like beta-barrel" evidence="7">
    <location>
        <begin position="369"/>
        <end position="435"/>
    </location>
</feature>
<dbReference type="SUPFAM" id="SSF111369">
    <property type="entry name" value="HlyD-like secretion proteins"/>
    <property type="match status" value="1"/>
</dbReference>
<dbReference type="Gene3D" id="2.40.30.170">
    <property type="match status" value="1"/>
</dbReference>
<dbReference type="Pfam" id="PF25917">
    <property type="entry name" value="BSH_RND"/>
    <property type="match status" value="1"/>
</dbReference>
<dbReference type="Pfam" id="PF25967">
    <property type="entry name" value="RND-MFP_C"/>
    <property type="match status" value="1"/>
</dbReference>
<keyword evidence="4" id="KW-0812">Transmembrane</keyword>
<sequence>MEFFFCSLEENSSRTNWSKYISIWFINKYKLLQRLHFLETIYDSLPNSISYLLSESLSGTEPSPSVLRLISKYCHKKGVFEEKRVLLRTIPFSYQDYCVFTSKKFLDFMIKISFENIRQAAKNIGNYALRLSEKIRRISPRVWLYVGAGILLLSGGLYWLLRPAPPGPDLPIVEVEPVVTDDVEIYGEYVGRIRAQQFVEIRARVEGFLEKMLFDEGTYVKKGQPLFIIDPKQYQARANKAKAQLNKNKALALKAERDLERIRPLYQQNAASQLDLDNAIASYESAKAEVEMSEADLTQAETALGYTTVSSPISGYISERNVDIGTLVGPGGQSLLATVVKSDTVRVDFSMTGLDYLKSKARNVNLGQKDTTRTWEPYITITLPDNSPYPQRGIVDFADPQVDPQTGTFSVRAEMPNPEHILLPGQFTKVRLLLDVREAAVVVPNKAIAIEKGGAYIFVVRADSIVERRMVELGPEVGNNVIIERGLVPHENIVVEGFHKLTHGDKVIPSTYRAEQEDHSKN</sequence>
<comment type="subcellular location">
    <subcellularLocation>
        <location evidence="1">Cell envelope</location>
    </subcellularLocation>
</comment>
<evidence type="ECO:0000256" key="2">
    <source>
        <dbReference type="ARBA" id="ARBA00009477"/>
    </source>
</evidence>
<feature type="domain" description="Multidrug resistance protein MdtA-like barrel-sandwich hybrid" evidence="6">
    <location>
        <begin position="199"/>
        <end position="339"/>
    </location>
</feature>
<dbReference type="STRING" id="742726.HMPREF9448_01642"/>
<evidence type="ECO:0000259" key="8">
    <source>
        <dbReference type="Pfam" id="PF25967"/>
    </source>
</evidence>
<feature type="domain" description="Multidrug resistance protein MdtA-like C-terminal permuted SH3" evidence="8">
    <location>
        <begin position="440"/>
        <end position="498"/>
    </location>
</feature>
<accession>K0WWZ1</accession>
<gene>
    <name evidence="9" type="ORF">HMPREF9448_01642</name>
</gene>
<dbReference type="PANTHER" id="PTHR30158">
    <property type="entry name" value="ACRA/E-RELATED COMPONENT OF DRUG EFFLUX TRANSPORTER"/>
    <property type="match status" value="1"/>
</dbReference>
<feature type="domain" description="Multidrug resistance protein MdtA-like alpha-helical hairpin" evidence="5">
    <location>
        <begin position="239"/>
        <end position="307"/>
    </location>
</feature>
<proteinExistence type="inferred from homology"/>
<name>K0WWZ1_9BACT</name>
<dbReference type="GO" id="GO:0030313">
    <property type="term" value="C:cell envelope"/>
    <property type="evidence" value="ECO:0007669"/>
    <property type="project" value="UniProtKB-SubCell"/>
</dbReference>
<dbReference type="Pfam" id="PF25944">
    <property type="entry name" value="Beta-barrel_RND"/>
    <property type="match status" value="1"/>
</dbReference>
<evidence type="ECO:0000256" key="1">
    <source>
        <dbReference type="ARBA" id="ARBA00004196"/>
    </source>
</evidence>
<dbReference type="PATRIC" id="fig|742726.3.peg.1720"/>
<protein>
    <submittedName>
        <fullName evidence="9">Efflux transporter, RND family, MFP subunit</fullName>
    </submittedName>
</protein>
<dbReference type="AlphaFoldDB" id="K0WWZ1"/>
<dbReference type="InterPro" id="IPR058626">
    <property type="entry name" value="MdtA-like_b-barrel"/>
</dbReference>
<reference evidence="9 10" key="1">
    <citation type="submission" date="2012-08" db="EMBL/GenBank/DDBJ databases">
        <title>The Genome Sequence of Barnesiella intestinihominis YIT 11860.</title>
        <authorList>
            <consortium name="The Broad Institute Genome Sequencing Platform"/>
            <person name="Earl A."/>
            <person name="Ward D."/>
            <person name="Feldgarden M."/>
            <person name="Gevers D."/>
            <person name="Morotomi M."/>
            <person name="Walker B."/>
            <person name="Young S.K."/>
            <person name="Zeng Q."/>
            <person name="Gargeya S."/>
            <person name="Fitzgerald M."/>
            <person name="Haas B."/>
            <person name="Abouelleil A."/>
            <person name="Alvarado L."/>
            <person name="Arachchi H.M."/>
            <person name="Berlin A.M."/>
            <person name="Chapman S.B."/>
            <person name="Goldberg J."/>
            <person name="Griggs A."/>
            <person name="Gujja S."/>
            <person name="Hansen M."/>
            <person name="Howarth C."/>
            <person name="Imamovic A."/>
            <person name="Larimer J."/>
            <person name="McCowen C."/>
            <person name="Montmayeur A."/>
            <person name="Murphy C."/>
            <person name="Neiman D."/>
            <person name="Pearson M."/>
            <person name="Priest M."/>
            <person name="Roberts A."/>
            <person name="Saif S."/>
            <person name="Shea T."/>
            <person name="Sisk P."/>
            <person name="Sykes S."/>
            <person name="Wortman J."/>
            <person name="Nusbaum C."/>
            <person name="Birren B."/>
        </authorList>
    </citation>
    <scope>NUCLEOTIDE SEQUENCE [LARGE SCALE GENOMIC DNA]</scope>
    <source>
        <strain evidence="9 10">YIT 11860</strain>
    </source>
</reference>
<comment type="caution">
    <text evidence="9">The sequence shown here is derived from an EMBL/GenBank/DDBJ whole genome shotgun (WGS) entry which is preliminary data.</text>
</comment>
<dbReference type="InterPro" id="IPR058627">
    <property type="entry name" value="MdtA-like_C"/>
</dbReference>
<dbReference type="NCBIfam" id="TIGR01730">
    <property type="entry name" value="RND_mfp"/>
    <property type="match status" value="1"/>
</dbReference>
<keyword evidence="10" id="KW-1185">Reference proteome</keyword>
<keyword evidence="3" id="KW-0175">Coiled coil</keyword>
<dbReference type="PANTHER" id="PTHR30158:SF3">
    <property type="entry name" value="MULTIDRUG EFFLUX PUMP SUBUNIT ACRA-RELATED"/>
    <property type="match status" value="1"/>
</dbReference>